<dbReference type="PANTHER" id="PTHR37314:SF4">
    <property type="entry name" value="UPF0700 TRANSMEMBRANE PROTEIN YOAK"/>
    <property type="match status" value="1"/>
</dbReference>
<keyword evidence="1" id="KW-1133">Transmembrane helix</keyword>
<dbReference type="Proteomes" id="UP001595536">
    <property type="component" value="Unassembled WGS sequence"/>
</dbReference>
<keyword evidence="1" id="KW-0472">Membrane</keyword>
<name>A0ABV7LBL3_9HYPH</name>
<organism evidence="2 3">
    <name type="scientific">Camelimonas abortus</name>
    <dbReference type="NCBI Taxonomy" id="1017184"/>
    <lineage>
        <taxon>Bacteria</taxon>
        <taxon>Pseudomonadati</taxon>
        <taxon>Pseudomonadota</taxon>
        <taxon>Alphaproteobacteria</taxon>
        <taxon>Hyphomicrobiales</taxon>
        <taxon>Chelatococcaceae</taxon>
        <taxon>Camelimonas</taxon>
    </lineage>
</organism>
<feature type="transmembrane region" description="Helical" evidence="1">
    <location>
        <begin position="95"/>
        <end position="117"/>
    </location>
</feature>
<feature type="transmembrane region" description="Helical" evidence="1">
    <location>
        <begin position="63"/>
        <end position="83"/>
    </location>
</feature>
<dbReference type="EMBL" id="JBHRUV010000006">
    <property type="protein sequence ID" value="MFC3264995.1"/>
    <property type="molecule type" value="Genomic_DNA"/>
</dbReference>
<dbReference type="PANTHER" id="PTHR37314">
    <property type="entry name" value="SLR0142 PROTEIN"/>
    <property type="match status" value="1"/>
</dbReference>
<dbReference type="RefSeq" id="WP_376829500.1">
    <property type="nucleotide sequence ID" value="NZ_JBHLWR010000006.1"/>
</dbReference>
<accession>A0ABV7LBL3</accession>
<feature type="transmembrane region" description="Helical" evidence="1">
    <location>
        <begin position="172"/>
        <end position="194"/>
    </location>
</feature>
<reference evidence="3" key="1">
    <citation type="journal article" date="2019" name="Int. J. Syst. Evol. Microbiol.">
        <title>The Global Catalogue of Microorganisms (GCM) 10K type strain sequencing project: providing services to taxonomists for standard genome sequencing and annotation.</title>
        <authorList>
            <consortium name="The Broad Institute Genomics Platform"/>
            <consortium name="The Broad Institute Genome Sequencing Center for Infectious Disease"/>
            <person name="Wu L."/>
            <person name="Ma J."/>
        </authorList>
    </citation>
    <scope>NUCLEOTIDE SEQUENCE [LARGE SCALE GENOMIC DNA]</scope>
    <source>
        <strain evidence="3">CCM 7941</strain>
    </source>
</reference>
<comment type="caution">
    <text evidence="2">The sequence shown here is derived from an EMBL/GenBank/DDBJ whole genome shotgun (WGS) entry which is preliminary data.</text>
</comment>
<keyword evidence="3" id="KW-1185">Reference proteome</keyword>
<feature type="transmembrane region" description="Helical" evidence="1">
    <location>
        <begin position="200"/>
        <end position="220"/>
    </location>
</feature>
<evidence type="ECO:0000313" key="3">
    <source>
        <dbReference type="Proteomes" id="UP001595536"/>
    </source>
</evidence>
<sequence length="223" mass="23250">MNLPSPVDRLPVPAQIALLALQVALAGYVDGIGWLLLGGVFVSFMSGNTTQLAVALASGQHSWAAQVGCALGAFFAGVFFGAVMRERSRTRSHALLFAIAAMVLAVSLVMVREFGVNTLHLLPLAFAMGLLNNARRVVNGAAVGGTFVTGAFVGFAQGAARWLLRKAPAAEFIPYALSWLALCCGALAGVMALIHAGDDVALVTPIIWAGALAIVHQIIAMRR</sequence>
<feature type="transmembrane region" description="Helical" evidence="1">
    <location>
        <begin position="137"/>
        <end position="160"/>
    </location>
</feature>
<evidence type="ECO:0000313" key="2">
    <source>
        <dbReference type="EMBL" id="MFC3264995.1"/>
    </source>
</evidence>
<dbReference type="InterPro" id="IPR010699">
    <property type="entry name" value="DUF1275"/>
</dbReference>
<evidence type="ECO:0000256" key="1">
    <source>
        <dbReference type="SAM" id="Phobius"/>
    </source>
</evidence>
<dbReference type="Pfam" id="PF06912">
    <property type="entry name" value="DUF1275"/>
    <property type="match status" value="1"/>
</dbReference>
<protein>
    <submittedName>
        <fullName evidence="2">YoaK family protein</fullName>
    </submittedName>
</protein>
<gene>
    <name evidence="2" type="ORF">ACFOEX_01295</name>
</gene>
<proteinExistence type="predicted"/>
<keyword evidence="1" id="KW-0812">Transmembrane</keyword>